<gene>
    <name evidence="16" type="ORF">PIN31115_01105</name>
</gene>
<dbReference type="NCBIfam" id="NF011678">
    <property type="entry name" value="PRK15098.1"/>
    <property type="match status" value="1"/>
</dbReference>
<dbReference type="InterPro" id="IPR051915">
    <property type="entry name" value="Cellulose_Degrad_GH3"/>
</dbReference>
<evidence type="ECO:0000256" key="5">
    <source>
        <dbReference type="ARBA" id="ARBA00022729"/>
    </source>
</evidence>
<comment type="similarity">
    <text evidence="3 13">Belongs to the glycosyl hydrolase 3 family.</text>
</comment>
<dbReference type="Pfam" id="PF00933">
    <property type="entry name" value="Glyco_hydro_3"/>
    <property type="match status" value="1"/>
</dbReference>
<dbReference type="PANTHER" id="PTHR30620">
    <property type="entry name" value="PERIPLASMIC BETA-GLUCOSIDASE-RELATED"/>
    <property type="match status" value="1"/>
</dbReference>
<dbReference type="SUPFAM" id="SSF52279">
    <property type="entry name" value="Beta-D-glucan exohydrolase, C-terminal domain"/>
    <property type="match status" value="1"/>
</dbReference>
<accession>A0A5E4T094</accession>
<evidence type="ECO:0000256" key="9">
    <source>
        <dbReference type="ARBA" id="ARBA00031448"/>
    </source>
</evidence>
<dbReference type="GO" id="GO:0009251">
    <property type="term" value="P:glucan catabolic process"/>
    <property type="evidence" value="ECO:0007669"/>
    <property type="project" value="TreeGrafter"/>
</dbReference>
<evidence type="ECO:0000256" key="14">
    <source>
        <dbReference type="SAM" id="SignalP"/>
    </source>
</evidence>
<dbReference type="Pfam" id="PF01915">
    <property type="entry name" value="Glyco_hydro_3_C"/>
    <property type="match status" value="1"/>
</dbReference>
<dbReference type="FunFam" id="2.60.40.10:FF:000495">
    <property type="entry name" value="Periplasmic beta-glucosidase"/>
    <property type="match status" value="1"/>
</dbReference>
<proteinExistence type="inferred from homology"/>
<dbReference type="FunFam" id="3.40.50.1700:FF:000004">
    <property type="entry name" value="Periplasmic beta-glucosidase"/>
    <property type="match status" value="1"/>
</dbReference>
<dbReference type="PROSITE" id="PS00775">
    <property type="entry name" value="GLYCOSYL_HYDROL_F3"/>
    <property type="match status" value="1"/>
</dbReference>
<dbReference type="InterPro" id="IPR001764">
    <property type="entry name" value="Glyco_hydro_3_N"/>
</dbReference>
<dbReference type="PRINTS" id="PR00133">
    <property type="entry name" value="GLHYDRLASE3"/>
</dbReference>
<evidence type="ECO:0000256" key="1">
    <source>
        <dbReference type="ARBA" id="ARBA00000448"/>
    </source>
</evidence>
<dbReference type="InterPro" id="IPR036881">
    <property type="entry name" value="Glyco_hydro_3_C_sf"/>
</dbReference>
<sequence>MKMFTALALAAGFVMTSAVAAPATPQDVPAAAVAMPSAAAKQAFIDDLIARMTLDEKIGQLRLISIGADMPQAQLIKEIAAGRVGGTFNSVTREDNRPLQDAAAKQSRLKIPIFFAYDIVHGHRTVFPISLGLASSWDMSVVRQAARVAAVEASADGLDATFAPMVDISRDPRWGRTSEGFGEDPYLVSQSARASVQGFQGTSPANPDSLMAIVKHFALYGAVEGGRDYNIVDMSMMRMYQDYLPPYRAGLDAGAGGVMIALNSINGTPASSNKWLLRDLLRDEWGFKGVTVSDHGAIDELLRHGVAKDGREAAKLAIEAGVDMSMADTQYLKSLPDLVKSGDVPMRDIDSAVREVLGAKYDMGLFADPYRRIGDAAHDPKDVNAPVRLHREAARDAARKSIVLLENQHDTLPLRKAGKVAVIGPLADAKIDIMGSWSAAGKADQAVTLLQGVRDALGSNAQVTYARGANITDDKRVVEYLNFLDWDNPEVVQDKRTPKQMIDEAVKVARGADTLIVAVGESRGMSHEASSRTSLSLPGSQLALLQALKATGKPLVVVLMNGRPLDLNWPKANADAMLETWYTGTEGGHAIADVLFGDYNPSAKLPISFPRSIGQIPTYYNQLRIGRPFTPGKPANYTSQYFEEDSGPLYAFGYGLSYTTFDVSDVKLSAKTLAPGGKLDASVTVRNTGKREGETVVQLYLQDVAASIVRPVKELKGFQKVALKPGESRSVHFDIDENLLKFYNAKLQYVAEPGDFNVQIGLDSQNVKQAGFVLQ</sequence>
<dbReference type="InterPro" id="IPR019800">
    <property type="entry name" value="Glyco_hydro_3_AS"/>
</dbReference>
<dbReference type="Gene3D" id="3.40.50.1700">
    <property type="entry name" value="Glycoside hydrolase family 3 C-terminal domain"/>
    <property type="match status" value="1"/>
</dbReference>
<evidence type="ECO:0000256" key="11">
    <source>
        <dbReference type="ARBA" id="ARBA00032594"/>
    </source>
</evidence>
<dbReference type="SMART" id="SM01217">
    <property type="entry name" value="Fn3_like"/>
    <property type="match status" value="1"/>
</dbReference>
<keyword evidence="8 13" id="KW-0326">Glycosidase</keyword>
<dbReference type="InterPro" id="IPR026891">
    <property type="entry name" value="Fn3-like"/>
</dbReference>
<dbReference type="GO" id="GO:0008422">
    <property type="term" value="F:beta-glucosidase activity"/>
    <property type="evidence" value="ECO:0007669"/>
    <property type="project" value="UniProtKB-EC"/>
</dbReference>
<organism evidence="16 17">
    <name type="scientific">Pandoraea iniqua</name>
    <dbReference type="NCBI Taxonomy" id="2508288"/>
    <lineage>
        <taxon>Bacteria</taxon>
        <taxon>Pseudomonadati</taxon>
        <taxon>Pseudomonadota</taxon>
        <taxon>Betaproteobacteria</taxon>
        <taxon>Burkholderiales</taxon>
        <taxon>Burkholderiaceae</taxon>
        <taxon>Pandoraea</taxon>
    </lineage>
</organism>
<evidence type="ECO:0000256" key="3">
    <source>
        <dbReference type="ARBA" id="ARBA00005336"/>
    </source>
</evidence>
<evidence type="ECO:0000256" key="6">
    <source>
        <dbReference type="ARBA" id="ARBA00022764"/>
    </source>
</evidence>
<evidence type="ECO:0000259" key="15">
    <source>
        <dbReference type="SMART" id="SM01217"/>
    </source>
</evidence>
<dbReference type="Gene3D" id="2.60.40.10">
    <property type="entry name" value="Immunoglobulins"/>
    <property type="match status" value="1"/>
</dbReference>
<dbReference type="AlphaFoldDB" id="A0A5E4T094"/>
<evidence type="ECO:0000256" key="13">
    <source>
        <dbReference type="RuleBase" id="RU361161"/>
    </source>
</evidence>
<dbReference type="EC" id="3.2.1.21" evidence="4"/>
<keyword evidence="5 14" id="KW-0732">Signal</keyword>
<feature type="chain" id="PRO_5023117584" description="Periplasmic beta-glucosidase" evidence="14">
    <location>
        <begin position="21"/>
        <end position="775"/>
    </location>
</feature>
<dbReference type="Pfam" id="PF14310">
    <property type="entry name" value="Fn3-like"/>
    <property type="match status" value="1"/>
</dbReference>
<comment type="subcellular location">
    <subcellularLocation>
        <location evidence="2">Periplasm</location>
    </subcellularLocation>
</comment>
<reference evidence="16 17" key="1">
    <citation type="submission" date="2019-08" db="EMBL/GenBank/DDBJ databases">
        <authorList>
            <person name="Peeters C."/>
        </authorList>
    </citation>
    <scope>NUCLEOTIDE SEQUENCE [LARGE SCALE GENOMIC DNA]</scope>
    <source>
        <strain evidence="16 17">LMG 31115</strain>
    </source>
</reference>
<dbReference type="Gene3D" id="3.20.20.300">
    <property type="entry name" value="Glycoside hydrolase, family 3, N-terminal domain"/>
    <property type="match status" value="1"/>
</dbReference>
<dbReference type="SUPFAM" id="SSF51445">
    <property type="entry name" value="(Trans)glycosidases"/>
    <property type="match status" value="1"/>
</dbReference>
<dbReference type="Proteomes" id="UP000333828">
    <property type="component" value="Unassembled WGS sequence"/>
</dbReference>
<feature type="domain" description="Fibronectin type III-like" evidence="15">
    <location>
        <begin position="695"/>
        <end position="764"/>
    </location>
</feature>
<feature type="signal peptide" evidence="14">
    <location>
        <begin position="1"/>
        <end position="20"/>
    </location>
</feature>
<keyword evidence="7 13" id="KW-0378">Hydrolase</keyword>
<evidence type="ECO:0000256" key="2">
    <source>
        <dbReference type="ARBA" id="ARBA00004418"/>
    </source>
</evidence>
<dbReference type="PANTHER" id="PTHR30620:SF16">
    <property type="entry name" value="LYSOSOMAL BETA GLUCOSIDASE"/>
    <property type="match status" value="1"/>
</dbReference>
<dbReference type="InterPro" id="IPR002772">
    <property type="entry name" value="Glyco_hydro_3_C"/>
</dbReference>
<evidence type="ECO:0000256" key="12">
    <source>
        <dbReference type="ARBA" id="ARBA00067498"/>
    </source>
</evidence>
<dbReference type="InterPro" id="IPR036962">
    <property type="entry name" value="Glyco_hydro_3_N_sf"/>
</dbReference>
<evidence type="ECO:0000256" key="8">
    <source>
        <dbReference type="ARBA" id="ARBA00023295"/>
    </source>
</evidence>
<keyword evidence="17" id="KW-1185">Reference proteome</keyword>
<evidence type="ECO:0000256" key="10">
    <source>
        <dbReference type="ARBA" id="ARBA00032194"/>
    </source>
</evidence>
<dbReference type="EMBL" id="CABPSI010000001">
    <property type="protein sequence ID" value="VVD80861.1"/>
    <property type="molecule type" value="Genomic_DNA"/>
</dbReference>
<keyword evidence="6" id="KW-0574">Periplasm</keyword>
<evidence type="ECO:0000313" key="16">
    <source>
        <dbReference type="EMBL" id="VVD80861.1"/>
    </source>
</evidence>
<comment type="catalytic activity">
    <reaction evidence="1">
        <text>Hydrolysis of terminal, non-reducing beta-D-glucosyl residues with release of beta-D-glucose.</text>
        <dbReference type="EC" id="3.2.1.21"/>
    </reaction>
</comment>
<evidence type="ECO:0000313" key="17">
    <source>
        <dbReference type="Proteomes" id="UP000333828"/>
    </source>
</evidence>
<dbReference type="FunFam" id="3.20.20.300:FF:000005">
    <property type="entry name" value="Periplasmic beta-glucosidase"/>
    <property type="match status" value="1"/>
</dbReference>
<dbReference type="GO" id="GO:0042597">
    <property type="term" value="C:periplasmic space"/>
    <property type="evidence" value="ECO:0007669"/>
    <property type="project" value="UniProtKB-SubCell"/>
</dbReference>
<dbReference type="InterPro" id="IPR017853">
    <property type="entry name" value="GH"/>
</dbReference>
<evidence type="ECO:0000256" key="7">
    <source>
        <dbReference type="ARBA" id="ARBA00022801"/>
    </source>
</evidence>
<protein>
    <recommendedName>
        <fullName evidence="12">Periplasmic beta-glucosidase</fullName>
        <ecNumber evidence="4">3.2.1.21</ecNumber>
    </recommendedName>
    <alternativeName>
        <fullName evidence="11">Beta-D-glucoside glucohydrolase</fullName>
    </alternativeName>
    <alternativeName>
        <fullName evidence="9">Cellobiase</fullName>
    </alternativeName>
    <alternativeName>
        <fullName evidence="10">Gentiobiase</fullName>
    </alternativeName>
</protein>
<evidence type="ECO:0000256" key="4">
    <source>
        <dbReference type="ARBA" id="ARBA00012744"/>
    </source>
</evidence>
<dbReference type="InterPro" id="IPR013783">
    <property type="entry name" value="Ig-like_fold"/>
</dbReference>
<name>A0A5E4T094_9BURK</name>